<accession>A0A1Y2BEN4</accession>
<reference evidence="2 3" key="1">
    <citation type="submission" date="2016-07" db="EMBL/GenBank/DDBJ databases">
        <title>Pervasive Adenine N6-methylation of Active Genes in Fungi.</title>
        <authorList>
            <consortium name="DOE Joint Genome Institute"/>
            <person name="Mondo S.J."/>
            <person name="Dannebaum R.O."/>
            <person name="Kuo R.C."/>
            <person name="Labutti K."/>
            <person name="Haridas S."/>
            <person name="Kuo A."/>
            <person name="Salamov A."/>
            <person name="Ahrendt S.R."/>
            <person name="Lipzen A."/>
            <person name="Sullivan W."/>
            <person name="Andreopoulos W.B."/>
            <person name="Clum A."/>
            <person name="Lindquist E."/>
            <person name="Daum C."/>
            <person name="Ramamoorthy G.K."/>
            <person name="Gryganskyi A."/>
            <person name="Culley D."/>
            <person name="Magnuson J.K."/>
            <person name="James T.Y."/>
            <person name="O'Malley M.A."/>
            <person name="Stajich J.E."/>
            <person name="Spatafora J.W."/>
            <person name="Visel A."/>
            <person name="Grigoriev I.V."/>
        </authorList>
    </citation>
    <scope>NUCLEOTIDE SEQUENCE [LARGE SCALE GENOMIC DNA]</scope>
    <source>
        <strain evidence="2 3">68-887.2</strain>
    </source>
</reference>
<organism evidence="2 3">
    <name type="scientific">Naematelia encephala</name>
    <dbReference type="NCBI Taxonomy" id="71784"/>
    <lineage>
        <taxon>Eukaryota</taxon>
        <taxon>Fungi</taxon>
        <taxon>Dikarya</taxon>
        <taxon>Basidiomycota</taxon>
        <taxon>Agaricomycotina</taxon>
        <taxon>Tremellomycetes</taxon>
        <taxon>Tremellales</taxon>
        <taxon>Naemateliaceae</taxon>
        <taxon>Naematelia</taxon>
    </lineage>
</organism>
<feature type="compositionally biased region" description="Basic and acidic residues" evidence="1">
    <location>
        <begin position="33"/>
        <end position="46"/>
    </location>
</feature>
<gene>
    <name evidence="2" type="ORF">BCR39DRAFT_375900</name>
</gene>
<feature type="compositionally biased region" description="Basic and acidic residues" evidence="1">
    <location>
        <begin position="144"/>
        <end position="178"/>
    </location>
</feature>
<keyword evidence="3" id="KW-1185">Reference proteome</keyword>
<feature type="region of interest" description="Disordered" evidence="1">
    <location>
        <begin position="1"/>
        <end position="178"/>
    </location>
</feature>
<feature type="compositionally biased region" description="Basic and acidic residues" evidence="1">
    <location>
        <begin position="86"/>
        <end position="114"/>
    </location>
</feature>
<comment type="caution">
    <text evidence="2">The sequence shown here is derived from an EMBL/GenBank/DDBJ whole genome shotgun (WGS) entry which is preliminary data.</text>
</comment>
<name>A0A1Y2BEN4_9TREE</name>
<proteinExistence type="predicted"/>
<dbReference type="EMBL" id="MCFC01000009">
    <property type="protein sequence ID" value="ORY32535.1"/>
    <property type="molecule type" value="Genomic_DNA"/>
</dbReference>
<evidence type="ECO:0000313" key="2">
    <source>
        <dbReference type="EMBL" id="ORY32535.1"/>
    </source>
</evidence>
<dbReference type="Proteomes" id="UP000193986">
    <property type="component" value="Unassembled WGS sequence"/>
</dbReference>
<sequence>MYPTAGPSRSNPNPLAAGRGLTGSVPPPRGGSSRRDVDFDRDREDWTGGYGRGDIPDQQGLNRARLSGRGDGFRPTRGRSRTPSPRRRDVQSRDDLDRDMERFRDRERGFDGRDSWPVAEPPRGPAGWRDISPRRGSNFASAPSRERPREPRESEWDRKQRFNERNGTERFRDESRNM</sequence>
<protein>
    <submittedName>
        <fullName evidence="2">Uncharacterized protein</fullName>
    </submittedName>
</protein>
<dbReference type="InParanoid" id="A0A1Y2BEN4"/>
<dbReference type="AlphaFoldDB" id="A0A1Y2BEN4"/>
<evidence type="ECO:0000256" key="1">
    <source>
        <dbReference type="SAM" id="MobiDB-lite"/>
    </source>
</evidence>
<evidence type="ECO:0000313" key="3">
    <source>
        <dbReference type="Proteomes" id="UP000193986"/>
    </source>
</evidence>